<feature type="compositionally biased region" description="Low complexity" evidence="1">
    <location>
        <begin position="501"/>
        <end position="511"/>
    </location>
</feature>
<feature type="compositionally biased region" description="Low complexity" evidence="1">
    <location>
        <begin position="848"/>
        <end position="859"/>
    </location>
</feature>
<dbReference type="CDD" id="cd00167">
    <property type="entry name" value="SANT"/>
    <property type="match status" value="1"/>
</dbReference>
<feature type="region of interest" description="Disordered" evidence="1">
    <location>
        <begin position="290"/>
        <end position="320"/>
    </location>
</feature>
<dbReference type="Proteomes" id="UP001153269">
    <property type="component" value="Unassembled WGS sequence"/>
</dbReference>
<dbReference type="EMBL" id="CADEAL010003977">
    <property type="protein sequence ID" value="CAB1448401.1"/>
    <property type="molecule type" value="Genomic_DNA"/>
</dbReference>
<evidence type="ECO:0000256" key="1">
    <source>
        <dbReference type="SAM" id="MobiDB-lite"/>
    </source>
</evidence>
<feature type="compositionally biased region" description="Basic and acidic residues" evidence="1">
    <location>
        <begin position="185"/>
        <end position="195"/>
    </location>
</feature>
<keyword evidence="4" id="KW-1185">Reference proteome</keyword>
<organism evidence="3 4">
    <name type="scientific">Pleuronectes platessa</name>
    <name type="common">European plaice</name>
    <dbReference type="NCBI Taxonomy" id="8262"/>
    <lineage>
        <taxon>Eukaryota</taxon>
        <taxon>Metazoa</taxon>
        <taxon>Chordata</taxon>
        <taxon>Craniata</taxon>
        <taxon>Vertebrata</taxon>
        <taxon>Euteleostomi</taxon>
        <taxon>Actinopterygii</taxon>
        <taxon>Neopterygii</taxon>
        <taxon>Teleostei</taxon>
        <taxon>Neoteleostei</taxon>
        <taxon>Acanthomorphata</taxon>
        <taxon>Carangaria</taxon>
        <taxon>Pleuronectiformes</taxon>
        <taxon>Pleuronectoidei</taxon>
        <taxon>Pleuronectidae</taxon>
        <taxon>Pleuronectes</taxon>
    </lineage>
</organism>
<accession>A0A9N7Z4C3</accession>
<gene>
    <name evidence="3" type="ORF">PLEPLA_LOCUS36055</name>
</gene>
<dbReference type="PANTHER" id="PTHR16124:SF3">
    <property type="entry name" value="MIS18-BINDING PROTEIN 1"/>
    <property type="match status" value="1"/>
</dbReference>
<dbReference type="Gene3D" id="1.10.10.60">
    <property type="entry name" value="Homeodomain-like"/>
    <property type="match status" value="1"/>
</dbReference>
<feature type="region of interest" description="Disordered" evidence="1">
    <location>
        <begin position="149"/>
        <end position="209"/>
    </location>
</feature>
<feature type="compositionally biased region" description="Basic residues" evidence="1">
    <location>
        <begin position="590"/>
        <end position="603"/>
    </location>
</feature>
<comment type="caution">
    <text evidence="3">The sequence shown here is derived from an EMBL/GenBank/DDBJ whole genome shotgun (WGS) entry which is preliminary data.</text>
</comment>
<feature type="compositionally biased region" description="Basic and acidic residues" evidence="1">
    <location>
        <begin position="8"/>
        <end position="20"/>
    </location>
</feature>
<feature type="compositionally biased region" description="Polar residues" evidence="1">
    <location>
        <begin position="469"/>
        <end position="491"/>
    </location>
</feature>
<dbReference type="InterPro" id="IPR009057">
    <property type="entry name" value="Homeodomain-like_sf"/>
</dbReference>
<dbReference type="Pfam" id="PF00249">
    <property type="entry name" value="Myb_DNA-binding"/>
    <property type="match status" value="1"/>
</dbReference>
<dbReference type="GO" id="GO:0000775">
    <property type="term" value="C:chromosome, centromeric region"/>
    <property type="evidence" value="ECO:0007669"/>
    <property type="project" value="TreeGrafter"/>
</dbReference>
<reference evidence="3" key="1">
    <citation type="submission" date="2020-03" db="EMBL/GenBank/DDBJ databases">
        <authorList>
            <person name="Weist P."/>
        </authorList>
    </citation>
    <scope>NUCLEOTIDE SEQUENCE</scope>
</reference>
<proteinExistence type="predicted"/>
<feature type="region of interest" description="Disordered" evidence="1">
    <location>
        <begin position="573"/>
        <end position="808"/>
    </location>
</feature>
<feature type="compositionally biased region" description="Basic and acidic residues" evidence="1">
    <location>
        <begin position="163"/>
        <end position="177"/>
    </location>
</feature>
<dbReference type="SUPFAM" id="SSF46689">
    <property type="entry name" value="Homeodomain-like"/>
    <property type="match status" value="1"/>
</dbReference>
<evidence type="ECO:0000313" key="3">
    <source>
        <dbReference type="EMBL" id="CAB1448401.1"/>
    </source>
</evidence>
<feature type="compositionally biased region" description="Low complexity" evidence="1">
    <location>
        <begin position="300"/>
        <end position="313"/>
    </location>
</feature>
<evidence type="ECO:0000313" key="4">
    <source>
        <dbReference type="Proteomes" id="UP001153269"/>
    </source>
</evidence>
<feature type="domain" description="Myb-like" evidence="2">
    <location>
        <begin position="800"/>
        <end position="846"/>
    </location>
</feature>
<dbReference type="Pfam" id="PF09133">
    <property type="entry name" value="SANTA"/>
    <property type="match status" value="1"/>
</dbReference>
<evidence type="ECO:0000259" key="2">
    <source>
        <dbReference type="PROSITE" id="PS50090"/>
    </source>
</evidence>
<feature type="region of interest" description="Disordered" evidence="1">
    <location>
        <begin position="846"/>
        <end position="877"/>
    </location>
</feature>
<feature type="region of interest" description="Disordered" evidence="1">
    <location>
        <begin position="1"/>
        <end position="20"/>
    </location>
</feature>
<dbReference type="AlphaFoldDB" id="A0A9N7Z4C3"/>
<dbReference type="PANTHER" id="PTHR16124">
    <property type="entry name" value="MIS18-BINDING PROTEIN 1"/>
    <property type="match status" value="1"/>
</dbReference>
<dbReference type="PROSITE" id="PS50090">
    <property type="entry name" value="MYB_LIKE"/>
    <property type="match status" value="1"/>
</dbReference>
<dbReference type="InterPro" id="IPR001005">
    <property type="entry name" value="SANT/Myb"/>
</dbReference>
<sequence>MYATEPPRNVREKHGGEFSREENFRLAEEVKENHTPVFYRSEVQALTLSPISTPQKNFGSSFSNDGIPHVAETGHAFMFRNQHTPTKRGFLESTAVSHPLTLGHRDPDQISDGFTVSRRTRAKTQPLMDRCGRGVYEEDPRRSIVSPAKMVSPQGKRLRKRKWEQQEFNKVSSRKEVGAAVRSQTDTRREDEGDFRGFPAEVNQGTRAPLFPTPRSIAMKRACVMMEKYPPMSPAKLFAYMKERENKREHRRVPEGSSSTRELFSTHFDQAGDSPLHASHDMDEIEDTGFSRVPESAVPDSCSSDKSADSQSDPMEDVPIPVARPQPVLLEDPLVLNSPKISIPKKNQAVFQSNKRPQRTQFPNESVIYLKKWFLRSSQRGLFLDGIHTKDNVPWNSNIIDDRVSNCVVKTVSGRVYVLVGKMNFTVNSGFPKWFMKKFVNGFPPNWKSLYEKSLSEKVERTSEGKSIIANTKSAASSNQSAKRNRQNNLKTPEFCPPAISSSSSTRTSQSGRVIKPPLEYWRGGRVILDANMNVTIHECYDTSICIPEVTTTVSARTSQTPARVFLPCIEGDKNRSETSCDEEASAPARKVKAPLRKSKRAMKPSNPAEPSVEARSNPDGWTGRGTRSQSRSPPMDKTVYVDILPQKQNKPEKATTQRPEKMTHETSRLPERRSKRTLKASPESPTVHEETSQPELSGDDFSTKRKKGGKGVYVKNGGKGRNQSQPSRGSQSLQSSESSDESVKERRKRGTSTKNTKTAQTKPKQSKCTKISPPTNLMPKPTHSSRTQKTNKGSTVVPPPEQDEDKWTEAELMKLQEAVSFYPKHMSGYWAKVAKMVGARSPEECYSQQTSQGTSQTPVKKDKKPRKEKVELPKDPVTDCPIISARVGTLRRKQQVRQFMEAMPTEDVEDVFSSAYMQNKRYEIPSMCESEEHEFTMSNLEPLTPVSRVYPEVKTPQCLYISPGMMGSPDKDKDDKFVYQLQKRMKKNQFNVCNQAQSSKNCTSTGRTMRQCGNTENDTFVVWQMFPENNVAAPDSGEEEDFYFSDSN</sequence>
<feature type="compositionally biased region" description="Polar residues" evidence="1">
    <location>
        <begin position="783"/>
        <end position="795"/>
    </location>
</feature>
<name>A0A9N7Z4C3_PLEPL</name>
<dbReference type="InterPro" id="IPR015216">
    <property type="entry name" value="SANTA"/>
</dbReference>
<feature type="compositionally biased region" description="Polar residues" evidence="1">
    <location>
        <begin position="753"/>
        <end position="776"/>
    </location>
</feature>
<protein>
    <recommendedName>
        <fullName evidence="2">Myb-like domain-containing protein</fullName>
    </recommendedName>
</protein>
<feature type="compositionally biased region" description="Low complexity" evidence="1">
    <location>
        <begin position="713"/>
        <end position="738"/>
    </location>
</feature>
<dbReference type="InterPro" id="IPR039110">
    <property type="entry name" value="KNL2-like"/>
</dbReference>
<feature type="compositionally biased region" description="Basic and acidic residues" evidence="1">
    <location>
        <begin position="650"/>
        <end position="673"/>
    </location>
</feature>
<feature type="region of interest" description="Disordered" evidence="1">
    <location>
        <begin position="466"/>
        <end position="512"/>
    </location>
</feature>